<dbReference type="RefSeq" id="XP_032803480.1">
    <property type="nucleotide sequence ID" value="XM_032947589.1"/>
</dbReference>
<comment type="similarity">
    <text evidence="9">Belongs to the connexin family.</text>
</comment>
<dbReference type="Pfam" id="PF00029">
    <property type="entry name" value="Connexin"/>
    <property type="match status" value="1"/>
</dbReference>
<dbReference type="PANTHER" id="PTHR11984:SF106">
    <property type="entry name" value="GAP JUNCTION PROTEIN"/>
    <property type="match status" value="1"/>
</dbReference>
<dbReference type="InterPro" id="IPR013092">
    <property type="entry name" value="Connexin_N"/>
</dbReference>
<evidence type="ECO:0000256" key="9">
    <source>
        <dbReference type="RuleBase" id="RU000630"/>
    </source>
</evidence>
<evidence type="ECO:0000256" key="4">
    <source>
        <dbReference type="ARBA" id="ARBA00022692"/>
    </source>
</evidence>
<dbReference type="PRINTS" id="PR00206">
    <property type="entry name" value="CONNEXIN"/>
</dbReference>
<evidence type="ECO:0000256" key="7">
    <source>
        <dbReference type="ARBA" id="ARBA00022989"/>
    </source>
</evidence>
<dbReference type="PROSITE" id="PS00408">
    <property type="entry name" value="CONNEXINS_2"/>
    <property type="match status" value="1"/>
</dbReference>
<dbReference type="Gene3D" id="1.20.1440.80">
    <property type="entry name" value="Gap junction channel protein cysteine-rich domain"/>
    <property type="match status" value="1"/>
</dbReference>
<feature type="transmembrane region" description="Helical" evidence="10">
    <location>
        <begin position="20"/>
        <end position="40"/>
    </location>
</feature>
<feature type="transmembrane region" description="Helical" evidence="10">
    <location>
        <begin position="234"/>
        <end position="252"/>
    </location>
</feature>
<evidence type="ECO:0000256" key="3">
    <source>
        <dbReference type="ARBA" id="ARBA00022475"/>
    </source>
</evidence>
<evidence type="ECO:0000313" key="13">
    <source>
        <dbReference type="Proteomes" id="UP001318040"/>
    </source>
</evidence>
<sequence>MTEWAVFKRLLDAVYQHSTLLGQVWLTVTLIFRLLIVAVASESVYEDEQAQFACNTLQPGCPTVCYDRFAPISHPRFWIFQIIIVSSPSLCFLIYVWHMLSKGGTVGDGRKGICPISEDASNKDQADISKYKPYTGGPYKSDEQLLFLYNEQDTFRDLNAEPCTTKWGKMGQPRNRIWNCYVLHVCCRTILEVAFVLGQWLLFGFRVPIHYKCQVFPCPLIVDCFVSRPTEKKIFLLFMFSVGVFCICLNIVELNHLGWKKIKSLITKRNNLHVQIEETTNPISVAEDSCCQVSTHHNLQDNKSHLQTKSSSSSSTSAAYDVHAQEHLRPHFNFAQKITLDKRFQEQTLYRMGEESGEISPKKVSRKNIDLWV</sequence>
<feature type="transmembrane region" description="Helical" evidence="10">
    <location>
        <begin position="178"/>
        <end position="202"/>
    </location>
</feature>
<comment type="function">
    <text evidence="9">One gap junction consists of a cluster of closely packed pairs of transmembrane channels, the connexons, through which materials of low MW diffuse from one cell to a neighboring cell.</text>
</comment>
<feature type="domain" description="Connexin cysteine-rich" evidence="12">
    <location>
        <begin position="191"/>
        <end position="257"/>
    </location>
</feature>
<dbReference type="InterPro" id="IPR019570">
    <property type="entry name" value="Connexin_CCC"/>
</dbReference>
<keyword evidence="4 9" id="KW-0812">Transmembrane</keyword>
<evidence type="ECO:0000259" key="12">
    <source>
        <dbReference type="SMART" id="SM01089"/>
    </source>
</evidence>
<evidence type="ECO:0000256" key="5">
    <source>
        <dbReference type="ARBA" id="ARBA00022868"/>
    </source>
</evidence>
<comment type="subcellular location">
    <subcellularLocation>
        <location evidence="1">Cell junction</location>
        <location evidence="1">Gap junction</location>
    </subcellularLocation>
    <subcellularLocation>
        <location evidence="2 9">Cell membrane</location>
        <topology evidence="2 9">Multi-pass membrane protein</topology>
    </subcellularLocation>
</comment>
<name>A0AAJ7WMX3_PETMA</name>
<dbReference type="GO" id="GO:0005243">
    <property type="term" value="F:gap junction channel activity"/>
    <property type="evidence" value="ECO:0007669"/>
    <property type="project" value="TreeGrafter"/>
</dbReference>
<reference evidence="14" key="1">
    <citation type="submission" date="2025-08" db="UniProtKB">
        <authorList>
            <consortium name="RefSeq"/>
        </authorList>
    </citation>
    <scope>IDENTIFICATION</scope>
    <source>
        <tissue evidence="14">Sperm</tissue>
    </source>
</reference>
<gene>
    <name evidence="14" type="primary">LOC116939350</name>
</gene>
<evidence type="ECO:0000256" key="10">
    <source>
        <dbReference type="SAM" id="Phobius"/>
    </source>
</evidence>
<protein>
    <recommendedName>
        <fullName evidence="9">Gap junction protein</fullName>
    </recommendedName>
</protein>
<keyword evidence="7 10" id="KW-1133">Transmembrane helix</keyword>
<dbReference type="KEGG" id="pmrn:116939350"/>
<evidence type="ECO:0000256" key="8">
    <source>
        <dbReference type="ARBA" id="ARBA00023136"/>
    </source>
</evidence>
<evidence type="ECO:0000259" key="11">
    <source>
        <dbReference type="SMART" id="SM00037"/>
    </source>
</evidence>
<evidence type="ECO:0000256" key="2">
    <source>
        <dbReference type="ARBA" id="ARBA00004651"/>
    </source>
</evidence>
<evidence type="ECO:0000313" key="14">
    <source>
        <dbReference type="RefSeq" id="XP_032803480.1"/>
    </source>
</evidence>
<dbReference type="Proteomes" id="UP001318040">
    <property type="component" value="Chromosome 1"/>
</dbReference>
<dbReference type="InterPro" id="IPR038359">
    <property type="entry name" value="Connexin_N_sf"/>
</dbReference>
<feature type="domain" description="Connexin N-terminal" evidence="11">
    <location>
        <begin position="43"/>
        <end position="76"/>
    </location>
</feature>
<evidence type="ECO:0000256" key="1">
    <source>
        <dbReference type="ARBA" id="ARBA00004610"/>
    </source>
</evidence>
<dbReference type="SMART" id="SM01089">
    <property type="entry name" value="Connexin_CCC"/>
    <property type="match status" value="1"/>
</dbReference>
<dbReference type="GO" id="GO:0005922">
    <property type="term" value="C:connexin complex"/>
    <property type="evidence" value="ECO:0007669"/>
    <property type="project" value="InterPro"/>
</dbReference>
<feature type="transmembrane region" description="Helical" evidence="10">
    <location>
        <begin position="77"/>
        <end position="97"/>
    </location>
</feature>
<organism evidence="13 14">
    <name type="scientific">Petromyzon marinus</name>
    <name type="common">Sea lamprey</name>
    <dbReference type="NCBI Taxonomy" id="7757"/>
    <lineage>
        <taxon>Eukaryota</taxon>
        <taxon>Metazoa</taxon>
        <taxon>Chordata</taxon>
        <taxon>Craniata</taxon>
        <taxon>Vertebrata</taxon>
        <taxon>Cyclostomata</taxon>
        <taxon>Hyperoartia</taxon>
        <taxon>Petromyzontiformes</taxon>
        <taxon>Petromyzontidae</taxon>
        <taxon>Petromyzon</taxon>
    </lineage>
</organism>
<keyword evidence="8 10" id="KW-0472">Membrane</keyword>
<keyword evidence="3" id="KW-1003">Cell membrane</keyword>
<evidence type="ECO:0000256" key="6">
    <source>
        <dbReference type="ARBA" id="ARBA00022949"/>
    </source>
</evidence>
<dbReference type="AlphaFoldDB" id="A0AAJ7WMX3"/>
<comment type="subunit">
    <text evidence="9">A connexon is composed of a hexamer of connexins.</text>
</comment>
<dbReference type="InterPro" id="IPR000500">
    <property type="entry name" value="Connexin"/>
</dbReference>
<dbReference type="PANTHER" id="PTHR11984">
    <property type="entry name" value="CONNEXIN"/>
    <property type="match status" value="1"/>
</dbReference>
<dbReference type="PROSITE" id="PS00407">
    <property type="entry name" value="CONNEXINS_1"/>
    <property type="match status" value="1"/>
</dbReference>
<keyword evidence="13" id="KW-1185">Reference proteome</keyword>
<keyword evidence="6" id="KW-0965">Cell junction</keyword>
<proteinExistence type="inferred from homology"/>
<dbReference type="SMART" id="SM00037">
    <property type="entry name" value="CNX"/>
    <property type="match status" value="1"/>
</dbReference>
<dbReference type="GO" id="GO:0007267">
    <property type="term" value="P:cell-cell signaling"/>
    <property type="evidence" value="ECO:0007669"/>
    <property type="project" value="TreeGrafter"/>
</dbReference>
<dbReference type="InterPro" id="IPR017990">
    <property type="entry name" value="Connexin_CS"/>
</dbReference>
<accession>A0AAJ7WMX3</accession>
<keyword evidence="5 9" id="KW-0303">Gap junction</keyword>